<dbReference type="AlphaFoldDB" id="A0AA37HH87"/>
<dbReference type="RefSeq" id="WP_238193135.1">
    <property type="nucleotide sequence ID" value="NZ_BPQJ01000047.1"/>
</dbReference>
<keyword evidence="2" id="KW-1185">Reference proteome</keyword>
<comment type="caution">
    <text evidence="1">The sequence shown here is derived from an EMBL/GenBank/DDBJ whole genome shotgun (WGS) entry which is preliminary data.</text>
</comment>
<sequence>MASAGTVWMKNGYLKGELDPATDFPVPGAIEPGIYWVDRETYRAFSLDPRISRIREERLTAGDTLGYSFEAAGATVRIATAEQRAWFERMEAEGRAKELPDA</sequence>
<organism evidence="1 2">
    <name type="scientific">Methylobacterium frigidaeris</name>
    <dbReference type="NCBI Taxonomy" id="2038277"/>
    <lineage>
        <taxon>Bacteria</taxon>
        <taxon>Pseudomonadati</taxon>
        <taxon>Pseudomonadota</taxon>
        <taxon>Alphaproteobacteria</taxon>
        <taxon>Hyphomicrobiales</taxon>
        <taxon>Methylobacteriaceae</taxon>
        <taxon>Methylobacterium</taxon>
    </lineage>
</organism>
<evidence type="ECO:0000313" key="2">
    <source>
        <dbReference type="Proteomes" id="UP001055286"/>
    </source>
</evidence>
<reference evidence="1" key="1">
    <citation type="journal article" date="2016" name="Front. Microbiol.">
        <title>Genome Sequence of the Piezophilic, Mesophilic Sulfate-Reducing Bacterium Desulfovibrio indicus J2T.</title>
        <authorList>
            <person name="Cao J."/>
            <person name="Maignien L."/>
            <person name="Shao Z."/>
            <person name="Alain K."/>
            <person name="Jebbar M."/>
        </authorList>
    </citation>
    <scope>NUCLEOTIDE SEQUENCE</scope>
    <source>
        <strain evidence="1">JCM 32048</strain>
    </source>
</reference>
<protein>
    <submittedName>
        <fullName evidence="1">Uncharacterized protein</fullName>
    </submittedName>
</protein>
<dbReference type="Proteomes" id="UP001055286">
    <property type="component" value="Unassembled WGS sequence"/>
</dbReference>
<evidence type="ECO:0000313" key="1">
    <source>
        <dbReference type="EMBL" id="GJD65774.1"/>
    </source>
</evidence>
<name>A0AA37HH87_9HYPH</name>
<reference evidence="1" key="2">
    <citation type="submission" date="2021-08" db="EMBL/GenBank/DDBJ databases">
        <authorList>
            <person name="Tani A."/>
            <person name="Ola A."/>
            <person name="Ogura Y."/>
            <person name="Katsura K."/>
            <person name="Hayashi T."/>
        </authorList>
    </citation>
    <scope>NUCLEOTIDE SEQUENCE</scope>
    <source>
        <strain evidence="1">JCM 32048</strain>
    </source>
</reference>
<proteinExistence type="predicted"/>
<accession>A0AA37HH87</accession>
<gene>
    <name evidence="1" type="ORF">MPEAHAMD_5969</name>
</gene>
<dbReference type="EMBL" id="BPQJ01000047">
    <property type="protein sequence ID" value="GJD65774.1"/>
    <property type="molecule type" value="Genomic_DNA"/>
</dbReference>